<reference evidence="2 3" key="1">
    <citation type="journal article" date="2015" name="Stand. Genomic Sci.">
        <title>Genomic Encyclopedia of Bacterial and Archaeal Type Strains, Phase III: the genomes of soil and plant-associated and newly described type strains.</title>
        <authorList>
            <person name="Whitman W.B."/>
            <person name="Woyke T."/>
            <person name="Klenk H.P."/>
            <person name="Zhou Y."/>
            <person name="Lilburn T.G."/>
            <person name="Beck B.J."/>
            <person name="De Vos P."/>
            <person name="Vandamme P."/>
            <person name="Eisen J.A."/>
            <person name="Garrity G."/>
            <person name="Hugenholtz P."/>
            <person name="Kyrpides N.C."/>
        </authorList>
    </citation>
    <scope>NUCLEOTIDE SEQUENCE [LARGE SCALE GENOMIC DNA]</scope>
    <source>
        <strain evidence="2 3">DSM 64</strain>
    </source>
</reference>
<dbReference type="Gene3D" id="3.30.950.30">
    <property type="entry name" value="Schlafen, AAA domain"/>
    <property type="match status" value="1"/>
</dbReference>
<evidence type="ECO:0000259" key="1">
    <source>
        <dbReference type="Pfam" id="PF04326"/>
    </source>
</evidence>
<accession>A0A561XUA3</accession>
<dbReference type="RefSeq" id="WP_146870492.1">
    <property type="nucleotide sequence ID" value="NZ_VJWE01000011.1"/>
</dbReference>
<keyword evidence="2" id="KW-0347">Helicase</keyword>
<sequence length="568" mass="63831">MNPTALRAMLESLRSLPREQAVVEFKSNLADPEKIGAYISGLANTAALQGRDRAWLVWGVEDGSHRVLGTVFDPFGQKIGNQSLQMWLQVMTQPRADFAFHELNCDGLRVVMLEIHPARAAPMAFQHTRYIRVDSHLVKLADYPSHEARLWNALGTSEDWTGVVVPDATLDDLDPQAVAAARVRYAEYLVRGEPDASKHEAIRTEVAALTVPTLLNKARVTKQGRVTRAALLLLGKDESSHFLAPADAKMTWVLRNAGNDTVTSQPFGIPFLLATEQLCARIRNVTLDHMPDGSLFPTPVPQYDNWVLREALHNCVAHQDYVLGGKINVVEHPDRLVFSNLGQFIPESVAWMLEHQSPPEHYRNQWLVDAMIRLRMIEQAGSGIRRMFTTQRQRLFPLPDYEFGQTPQGFPRVELTLQGRMLDSKFARVLMTRSDLGLGQVLLLDRVQKSLPLSAAEAKSLRDLGLIEGRAPSYFISAKMADALGQKAKYIHQRGLDDRYYQKLVLDYLQQYGQATRTDLDALLLRKLPDVLTDVQKANKVKNLMQSMKRAGLIQPHGARSAAVWRLC</sequence>
<dbReference type="GeneID" id="51110626"/>
<dbReference type="InterPro" id="IPR038475">
    <property type="entry name" value="RecG_C_sf"/>
</dbReference>
<dbReference type="PANTHER" id="PTHR30595">
    <property type="entry name" value="GLPR-RELATED TRANSCRIPTIONAL REPRESSOR"/>
    <property type="match status" value="1"/>
</dbReference>
<dbReference type="InterPro" id="IPR038461">
    <property type="entry name" value="Schlafen_AlbA_2_dom_sf"/>
</dbReference>
<dbReference type="PANTHER" id="PTHR30595:SF6">
    <property type="entry name" value="SCHLAFEN ALBA-2 DOMAIN-CONTAINING PROTEIN"/>
    <property type="match status" value="1"/>
</dbReference>
<gene>
    <name evidence="2" type="ORF">ATF69_1559</name>
</gene>
<dbReference type="Proteomes" id="UP000321485">
    <property type="component" value="Unassembled WGS sequence"/>
</dbReference>
<feature type="domain" description="Schlafen AlbA-2" evidence="1">
    <location>
        <begin position="19"/>
        <end position="139"/>
    </location>
</feature>
<comment type="caution">
    <text evidence="2">The sequence shown here is derived from an EMBL/GenBank/DDBJ whole genome shotgun (WGS) entry which is preliminary data.</text>
</comment>
<dbReference type="Gene3D" id="3.30.565.60">
    <property type="match status" value="1"/>
</dbReference>
<dbReference type="GO" id="GO:0004386">
    <property type="term" value="F:helicase activity"/>
    <property type="evidence" value="ECO:0007669"/>
    <property type="project" value="UniProtKB-KW"/>
</dbReference>
<keyword evidence="2" id="KW-0067">ATP-binding</keyword>
<dbReference type="Pfam" id="PF13749">
    <property type="entry name" value="HATPase_c_4"/>
    <property type="match status" value="1"/>
</dbReference>
<organism evidence="2 3">
    <name type="scientific">Acidovorax delafieldii</name>
    <name type="common">Pseudomonas delafieldii</name>
    <dbReference type="NCBI Taxonomy" id="47920"/>
    <lineage>
        <taxon>Bacteria</taxon>
        <taxon>Pseudomonadati</taxon>
        <taxon>Pseudomonadota</taxon>
        <taxon>Betaproteobacteria</taxon>
        <taxon>Burkholderiales</taxon>
        <taxon>Comamonadaceae</taxon>
        <taxon>Acidovorax</taxon>
    </lineage>
</organism>
<keyword evidence="2" id="KW-0547">Nucleotide-binding</keyword>
<protein>
    <submittedName>
        <fullName evidence="2">ATP-dependent DNA helicase RecG</fullName>
    </submittedName>
</protein>
<keyword evidence="2" id="KW-0378">Hydrolase</keyword>
<dbReference type="AlphaFoldDB" id="A0A561XUA3"/>
<evidence type="ECO:0000313" key="2">
    <source>
        <dbReference type="EMBL" id="TWG39687.1"/>
    </source>
</evidence>
<dbReference type="EMBL" id="VJWE01000011">
    <property type="protein sequence ID" value="TWG39687.1"/>
    <property type="molecule type" value="Genomic_DNA"/>
</dbReference>
<evidence type="ECO:0000313" key="3">
    <source>
        <dbReference type="Proteomes" id="UP000321485"/>
    </source>
</evidence>
<dbReference type="InterPro" id="IPR007421">
    <property type="entry name" value="Schlafen_AlbA_2_dom"/>
</dbReference>
<dbReference type="Pfam" id="PF04326">
    <property type="entry name" value="SLFN_AlbA_2"/>
    <property type="match status" value="1"/>
</dbReference>
<proteinExistence type="predicted"/>
<name>A0A561XUA3_ACIDE</name>